<dbReference type="EMBL" id="JAGIKV010000004">
    <property type="protein sequence ID" value="MBP2244685.1"/>
    <property type="molecule type" value="Genomic_DNA"/>
</dbReference>
<organism evidence="1 2">
    <name type="scientific">Paenibacillus xylanexedens</name>
    <dbReference type="NCBI Taxonomy" id="528191"/>
    <lineage>
        <taxon>Bacteria</taxon>
        <taxon>Bacillati</taxon>
        <taxon>Bacillota</taxon>
        <taxon>Bacilli</taxon>
        <taxon>Bacillales</taxon>
        <taxon>Paenibacillaceae</taxon>
        <taxon>Paenibacillus</taxon>
    </lineage>
</organism>
<accession>A0ABS4RP67</accession>
<comment type="caution">
    <text evidence="1">The sequence shown here is derived from an EMBL/GenBank/DDBJ whole genome shotgun (WGS) entry which is preliminary data.</text>
</comment>
<sequence length="38" mass="4124">MKKGSRDKENHGGRNAGLNSYYVHVPVYKAFLLAGSTG</sequence>
<keyword evidence="2" id="KW-1185">Reference proteome</keyword>
<name>A0ABS4RP67_PAEXY</name>
<reference evidence="1 2" key="1">
    <citation type="submission" date="2021-03" db="EMBL/GenBank/DDBJ databases">
        <title>Genomic Encyclopedia of Type Strains, Phase IV (KMG-IV): sequencing the most valuable type-strain genomes for metagenomic binning, comparative biology and taxonomic classification.</title>
        <authorList>
            <person name="Goeker M."/>
        </authorList>
    </citation>
    <scope>NUCLEOTIDE SEQUENCE [LARGE SCALE GENOMIC DNA]</scope>
    <source>
        <strain evidence="1 2">DSM 21292</strain>
    </source>
</reference>
<dbReference type="Proteomes" id="UP000810207">
    <property type="component" value="Unassembled WGS sequence"/>
</dbReference>
<gene>
    <name evidence="1" type="ORF">J2Z28_001298</name>
</gene>
<evidence type="ECO:0000313" key="1">
    <source>
        <dbReference type="EMBL" id="MBP2244685.1"/>
    </source>
</evidence>
<proteinExistence type="predicted"/>
<protein>
    <submittedName>
        <fullName evidence="1">Uncharacterized protein</fullName>
    </submittedName>
</protein>
<evidence type="ECO:0000313" key="2">
    <source>
        <dbReference type="Proteomes" id="UP000810207"/>
    </source>
</evidence>